<comment type="similarity">
    <text evidence="4">Belongs to the cytochrome P450 family.</text>
</comment>
<dbReference type="Proteomes" id="UP000197619">
    <property type="component" value="Unassembled WGS sequence"/>
</dbReference>
<keyword evidence="6 13" id="KW-0479">Metal-binding</keyword>
<evidence type="ECO:0000256" key="6">
    <source>
        <dbReference type="ARBA" id="ARBA00022723"/>
    </source>
</evidence>
<dbReference type="PRINTS" id="PR00463">
    <property type="entry name" value="EP450I"/>
</dbReference>
<accession>A0A218UWC7</accession>
<keyword evidence="5 13" id="KW-0349">Heme</keyword>
<evidence type="ECO:0000256" key="11">
    <source>
        <dbReference type="ARBA" id="ARBA00023033"/>
    </source>
</evidence>
<dbReference type="EMBL" id="MUZQ01000109">
    <property type="protein sequence ID" value="OWK58087.1"/>
    <property type="molecule type" value="Genomic_DNA"/>
</dbReference>
<dbReference type="InterPro" id="IPR050182">
    <property type="entry name" value="Cytochrome_P450_fam2"/>
</dbReference>
<dbReference type="PRINTS" id="PR01688">
    <property type="entry name" value="EP450ICYP2J"/>
</dbReference>
<dbReference type="PRINTS" id="PR00385">
    <property type="entry name" value="P450"/>
</dbReference>
<evidence type="ECO:0000256" key="3">
    <source>
        <dbReference type="ARBA" id="ARBA00004406"/>
    </source>
</evidence>
<dbReference type="FunFam" id="1.10.630.10:FF:000004">
    <property type="entry name" value="cytochrome P450 2D15 isoform X1"/>
    <property type="match status" value="1"/>
</dbReference>
<dbReference type="InterPro" id="IPR036396">
    <property type="entry name" value="Cyt_P450_sf"/>
</dbReference>
<dbReference type="GO" id="GO:0005506">
    <property type="term" value="F:iron ion binding"/>
    <property type="evidence" value="ECO:0007669"/>
    <property type="project" value="InterPro"/>
</dbReference>
<dbReference type="GO" id="GO:0006082">
    <property type="term" value="P:organic acid metabolic process"/>
    <property type="evidence" value="ECO:0007669"/>
    <property type="project" value="TreeGrafter"/>
</dbReference>
<dbReference type="PROSITE" id="PS00086">
    <property type="entry name" value="CYTOCHROME_P450"/>
    <property type="match status" value="1"/>
</dbReference>
<evidence type="ECO:0000256" key="10">
    <source>
        <dbReference type="ARBA" id="ARBA00023004"/>
    </source>
</evidence>
<dbReference type="FunFam" id="1.10.630.10:FF:000238">
    <property type="entry name" value="Cytochrome P450 2A6"/>
    <property type="match status" value="2"/>
</dbReference>
<dbReference type="AlphaFoldDB" id="A0A218UWC7"/>
<dbReference type="InterPro" id="IPR001128">
    <property type="entry name" value="Cyt_P450"/>
</dbReference>
<dbReference type="PANTHER" id="PTHR24300">
    <property type="entry name" value="CYTOCHROME P450 508A4-RELATED"/>
    <property type="match status" value="1"/>
</dbReference>
<name>A0A218UWC7_9PASE</name>
<evidence type="ECO:0000313" key="14">
    <source>
        <dbReference type="EMBL" id="OWK58087.1"/>
    </source>
</evidence>
<dbReference type="GO" id="GO:0006805">
    <property type="term" value="P:xenobiotic metabolic process"/>
    <property type="evidence" value="ECO:0007669"/>
    <property type="project" value="TreeGrafter"/>
</dbReference>
<keyword evidence="11" id="KW-0503">Monooxygenase</keyword>
<keyword evidence="7" id="KW-0256">Endoplasmic reticulum</keyword>
<evidence type="ECO:0000313" key="15">
    <source>
        <dbReference type="Proteomes" id="UP000197619"/>
    </source>
</evidence>
<dbReference type="SUPFAM" id="SSF48264">
    <property type="entry name" value="Cytochrome P450"/>
    <property type="match status" value="2"/>
</dbReference>
<keyword evidence="12" id="KW-0472">Membrane</keyword>
<comment type="cofactor">
    <cofactor evidence="1 13">
        <name>heme</name>
        <dbReference type="ChEBI" id="CHEBI:30413"/>
    </cofactor>
</comment>
<dbReference type="InterPro" id="IPR017972">
    <property type="entry name" value="Cyt_P450_CS"/>
</dbReference>
<evidence type="ECO:0000256" key="1">
    <source>
        <dbReference type="ARBA" id="ARBA00001971"/>
    </source>
</evidence>
<evidence type="ECO:0000256" key="8">
    <source>
        <dbReference type="ARBA" id="ARBA00022848"/>
    </source>
</evidence>
<dbReference type="GO" id="GO:0020037">
    <property type="term" value="F:heme binding"/>
    <property type="evidence" value="ECO:0007669"/>
    <property type="project" value="InterPro"/>
</dbReference>
<protein>
    <submittedName>
        <fullName evidence="14">Cytochrome P450 2J6</fullName>
    </submittedName>
</protein>
<evidence type="ECO:0000256" key="4">
    <source>
        <dbReference type="ARBA" id="ARBA00010617"/>
    </source>
</evidence>
<evidence type="ECO:0000256" key="2">
    <source>
        <dbReference type="ARBA" id="ARBA00004174"/>
    </source>
</evidence>
<comment type="caution">
    <text evidence="14">The sequence shown here is derived from an EMBL/GenBank/DDBJ whole genome shotgun (WGS) entry which is preliminary data.</text>
</comment>
<evidence type="ECO:0000256" key="12">
    <source>
        <dbReference type="ARBA" id="ARBA00023136"/>
    </source>
</evidence>
<dbReference type="InterPro" id="IPR002401">
    <property type="entry name" value="Cyt_P450_E_grp-I"/>
</dbReference>
<evidence type="ECO:0000256" key="7">
    <source>
        <dbReference type="ARBA" id="ARBA00022824"/>
    </source>
</evidence>
<evidence type="ECO:0000256" key="13">
    <source>
        <dbReference type="PIRSR" id="PIRSR602401-1"/>
    </source>
</evidence>
<evidence type="ECO:0000256" key="5">
    <source>
        <dbReference type="ARBA" id="ARBA00022617"/>
    </source>
</evidence>
<proteinExistence type="inferred from homology"/>
<dbReference type="STRING" id="299123.ENSLSDP00000025670"/>
<dbReference type="InterPro" id="IPR008071">
    <property type="entry name" value="Cyt_P450_E_grp-I_CYP2J-like"/>
</dbReference>
<organism evidence="14 15">
    <name type="scientific">Lonchura striata</name>
    <name type="common">white-rumped munia</name>
    <dbReference type="NCBI Taxonomy" id="40157"/>
    <lineage>
        <taxon>Eukaryota</taxon>
        <taxon>Metazoa</taxon>
        <taxon>Chordata</taxon>
        <taxon>Craniata</taxon>
        <taxon>Vertebrata</taxon>
        <taxon>Euteleostomi</taxon>
        <taxon>Archelosauria</taxon>
        <taxon>Archosauria</taxon>
        <taxon>Dinosauria</taxon>
        <taxon>Saurischia</taxon>
        <taxon>Theropoda</taxon>
        <taxon>Coelurosauria</taxon>
        <taxon>Aves</taxon>
        <taxon>Neognathae</taxon>
        <taxon>Neoaves</taxon>
        <taxon>Telluraves</taxon>
        <taxon>Australaves</taxon>
        <taxon>Passeriformes</taxon>
        <taxon>Passeroidea</taxon>
        <taxon>Estrildidae</taxon>
        <taxon>Estrildinae</taxon>
        <taxon>Lonchura</taxon>
    </lineage>
</organism>
<comment type="subcellular location">
    <subcellularLocation>
        <location evidence="3">Endoplasmic reticulum membrane</location>
        <topology evidence="3">Peripheral membrane protein</topology>
    </subcellularLocation>
    <subcellularLocation>
        <location evidence="2">Microsome membrane</location>
        <topology evidence="2">Peripheral membrane protein</topology>
    </subcellularLocation>
</comment>
<dbReference type="Pfam" id="PF00067">
    <property type="entry name" value="p450"/>
    <property type="match status" value="4"/>
</dbReference>
<keyword evidence="9" id="KW-0560">Oxidoreductase</keyword>
<gene>
    <name evidence="14" type="primary">CYP2J6_1</name>
    <name evidence="14" type="ORF">RLOC_00002595</name>
</gene>
<keyword evidence="8" id="KW-0492">Microsome</keyword>
<evidence type="ECO:0000256" key="9">
    <source>
        <dbReference type="ARBA" id="ARBA00023002"/>
    </source>
</evidence>
<dbReference type="PANTHER" id="PTHR24300:SF177">
    <property type="entry name" value="CYTOCHROME P450 2J2"/>
    <property type="match status" value="1"/>
</dbReference>
<feature type="binding site" description="axial binding residue" evidence="13">
    <location>
        <position position="973"/>
    </location>
    <ligand>
        <name>heme</name>
        <dbReference type="ChEBI" id="CHEBI:30413"/>
    </ligand>
    <ligandPart>
        <name>Fe</name>
        <dbReference type="ChEBI" id="CHEBI:18248"/>
    </ligandPart>
</feature>
<sequence>MLQGELSFSALGGTKEVTLDNFHCQSQAVDEEVVWYVSSLNAGLNSKSDFPVQGLGLVSFENPHLLVLRGQWALFQLTGQYGNIFSVQFGSLTFVVVNGYQMVREALVHQAETFADRPNIPLLQEIFRGFGKHSYQDSGENFHLFAMITVSGKETGLISSNGHIWRQQRKFASATLKSLAVNFEEKVQEESRYLVETIEEEKGQPFDPHYKINSAVSNIICSITFGNRFDYHDNRFQELLHSLAETLLLIGSFWGQLYNAFPWIMRWLPGPFRKIFRHWEKLQYFVKEVIAKHKEDLDQSEAGDYIDCYLKEIEKGDTSSYFHEENLLCCTLDLFLTGTETTATAIRWALLYMAAYPHIQEKVQQEIDAVVGQCRQPSMADKEKMPYTSAVLSEVLRVGNVVPLGVPRMATSDTTLAGFHLPKGTTLMTSLTSVMFDKNVWETPDTFNPEHFLENGLYRRREAFLPFSAEPHHPAMLNFLRDSISFQTFLIFLFIFLLIADYMKNRNPKNFPPTPFRLPFLGHIYLLDFKDPAVTVSKLSQRYGDIFGIHMGSMKYVMVNGMRLVKEVLINQGDKFLDRPDIPIDEEIFSKIGLISSTGHLWKAQRRFTLTTLRNFGLGKRSLEERIQEECQCLVDVFGDEQGNPFNPQLKVTNAVANVICSLIFGNRFEYHDEDFQRMLKLMYEMTVLHGAVTSQLYNTFPSIMKYLPGAHHTIFKNWRLLKKFMQEQINKHKEDWNPSECRDYIDSYLLEISKVSNEEKNLLETDIRFRQHMSRMGMRGVGSTCQNPWCGLDPVWCQDTLTVPVSLTHLLLKDHDSDTFQEEHLIACSLDLMFAGTETTSSTLRWALLFMATHPEIQGRVQAEIDAVIGQARPPALEDRNNLHYTNAVIHEVQRKGNVIPFNVPRMASEDTYVDGYYIPKGTGIMANLSSLLFDKNEWKTPNTFNPEHFLKDGKFWKKEHFLPFSLGKRACLGELLARSELFLFFTCLLQKFTFQAPPDTTLTLQSLIGITVAPQPYKICAVPR</sequence>
<reference evidence="14 15" key="1">
    <citation type="submission" date="2017-05" db="EMBL/GenBank/DDBJ databases">
        <title>Genome of assembly of the Bengalese finch, Lonchura striata domestica.</title>
        <authorList>
            <person name="Colquitt B.M."/>
            <person name="Brainard M.S."/>
        </authorList>
    </citation>
    <scope>NUCLEOTIDE SEQUENCE [LARGE SCALE GENOMIC DNA]</scope>
    <source>
        <strain evidence="14">White83orange57</strain>
    </source>
</reference>
<dbReference type="Gene3D" id="1.10.630.10">
    <property type="entry name" value="Cytochrome P450"/>
    <property type="match status" value="2"/>
</dbReference>
<keyword evidence="10 13" id="KW-0408">Iron</keyword>
<dbReference type="GO" id="GO:0016712">
    <property type="term" value="F:oxidoreductase activity, acting on paired donors, with incorporation or reduction of molecular oxygen, reduced flavin or flavoprotein as one donor, and incorporation of one atom of oxygen"/>
    <property type="evidence" value="ECO:0007669"/>
    <property type="project" value="InterPro"/>
</dbReference>
<keyword evidence="15" id="KW-1185">Reference proteome</keyword>
<dbReference type="GO" id="GO:0005789">
    <property type="term" value="C:endoplasmic reticulum membrane"/>
    <property type="evidence" value="ECO:0007669"/>
    <property type="project" value="UniProtKB-SubCell"/>
</dbReference>